<dbReference type="AlphaFoldDB" id="A0A8X6KIG1"/>
<comment type="caution">
    <text evidence="1">The sequence shown here is derived from an EMBL/GenBank/DDBJ whole genome shotgun (WGS) entry which is preliminary data.</text>
</comment>
<gene>
    <name evidence="1" type="ORF">TNCT_629491</name>
</gene>
<dbReference type="EMBL" id="BMAO01031383">
    <property type="protein sequence ID" value="GFQ74646.1"/>
    <property type="molecule type" value="Genomic_DNA"/>
</dbReference>
<proteinExistence type="predicted"/>
<protein>
    <submittedName>
        <fullName evidence="1">Uncharacterized protein</fullName>
    </submittedName>
</protein>
<name>A0A8X6KIG1_TRICU</name>
<keyword evidence="2" id="KW-1185">Reference proteome</keyword>
<sequence>MHQQMPIVEQMRRMHSPLQWESDVTTNDRYNGSFGDVPQASTPDAHHHPRKEEIAFCRNGTEATQRCRCCCCFTVVKEEVDRFVEWGQPAGRGRDLMSMLKLSQTVGLMRKLPSPDFAGQIYYFMRSVVICWKRRCCRNRRVLDHLTKFEQHKRKFVTNGSRVHYLVEYSFVSSIHDCRWMTSGVVAMCFDPGATIV</sequence>
<evidence type="ECO:0000313" key="1">
    <source>
        <dbReference type="EMBL" id="GFQ74646.1"/>
    </source>
</evidence>
<accession>A0A8X6KIG1</accession>
<evidence type="ECO:0000313" key="2">
    <source>
        <dbReference type="Proteomes" id="UP000887116"/>
    </source>
</evidence>
<reference evidence="1" key="1">
    <citation type="submission" date="2020-07" db="EMBL/GenBank/DDBJ databases">
        <title>Multicomponent nature underlies the extraordinary mechanical properties of spider dragline silk.</title>
        <authorList>
            <person name="Kono N."/>
            <person name="Nakamura H."/>
            <person name="Mori M."/>
            <person name="Yoshida Y."/>
            <person name="Ohtoshi R."/>
            <person name="Malay A.D."/>
            <person name="Moran D.A.P."/>
            <person name="Tomita M."/>
            <person name="Numata K."/>
            <person name="Arakawa K."/>
        </authorList>
    </citation>
    <scope>NUCLEOTIDE SEQUENCE</scope>
</reference>
<organism evidence="1 2">
    <name type="scientific">Trichonephila clavata</name>
    <name type="common">Joro spider</name>
    <name type="synonym">Nephila clavata</name>
    <dbReference type="NCBI Taxonomy" id="2740835"/>
    <lineage>
        <taxon>Eukaryota</taxon>
        <taxon>Metazoa</taxon>
        <taxon>Ecdysozoa</taxon>
        <taxon>Arthropoda</taxon>
        <taxon>Chelicerata</taxon>
        <taxon>Arachnida</taxon>
        <taxon>Araneae</taxon>
        <taxon>Araneomorphae</taxon>
        <taxon>Entelegynae</taxon>
        <taxon>Araneoidea</taxon>
        <taxon>Nephilidae</taxon>
        <taxon>Trichonephila</taxon>
    </lineage>
</organism>
<dbReference type="Proteomes" id="UP000887116">
    <property type="component" value="Unassembled WGS sequence"/>
</dbReference>